<organism evidence="2 3">
    <name type="scientific">Laccaria amethystina LaAM-08-1</name>
    <dbReference type="NCBI Taxonomy" id="1095629"/>
    <lineage>
        <taxon>Eukaryota</taxon>
        <taxon>Fungi</taxon>
        <taxon>Dikarya</taxon>
        <taxon>Basidiomycota</taxon>
        <taxon>Agaricomycotina</taxon>
        <taxon>Agaricomycetes</taxon>
        <taxon>Agaricomycetidae</taxon>
        <taxon>Agaricales</taxon>
        <taxon>Agaricineae</taxon>
        <taxon>Hydnangiaceae</taxon>
        <taxon>Laccaria</taxon>
    </lineage>
</organism>
<evidence type="ECO:0000313" key="2">
    <source>
        <dbReference type="EMBL" id="KIK09213.1"/>
    </source>
</evidence>
<keyword evidence="3" id="KW-1185">Reference proteome</keyword>
<reference evidence="2 3" key="1">
    <citation type="submission" date="2014-04" db="EMBL/GenBank/DDBJ databases">
        <authorList>
            <consortium name="DOE Joint Genome Institute"/>
            <person name="Kuo A."/>
            <person name="Kohler A."/>
            <person name="Nagy L.G."/>
            <person name="Floudas D."/>
            <person name="Copeland A."/>
            <person name="Barry K.W."/>
            <person name="Cichocki N."/>
            <person name="Veneault-Fourrey C."/>
            <person name="LaButti K."/>
            <person name="Lindquist E.A."/>
            <person name="Lipzen A."/>
            <person name="Lundell T."/>
            <person name="Morin E."/>
            <person name="Murat C."/>
            <person name="Sun H."/>
            <person name="Tunlid A."/>
            <person name="Henrissat B."/>
            <person name="Grigoriev I.V."/>
            <person name="Hibbett D.S."/>
            <person name="Martin F."/>
            <person name="Nordberg H.P."/>
            <person name="Cantor M.N."/>
            <person name="Hua S.X."/>
        </authorList>
    </citation>
    <scope>NUCLEOTIDE SEQUENCE [LARGE SCALE GENOMIC DNA]</scope>
    <source>
        <strain evidence="2 3">LaAM-08-1</strain>
    </source>
</reference>
<dbReference type="STRING" id="1095629.A0A0C9YMK9"/>
<dbReference type="HOGENOM" id="CLU_074642_0_0_1"/>
<dbReference type="AlphaFoldDB" id="A0A0C9YMK9"/>
<dbReference type="OrthoDB" id="3171382at2759"/>
<protein>
    <submittedName>
        <fullName evidence="2">Uncharacterized protein</fullName>
    </submittedName>
</protein>
<evidence type="ECO:0000256" key="1">
    <source>
        <dbReference type="SAM" id="MobiDB-lite"/>
    </source>
</evidence>
<proteinExistence type="predicted"/>
<name>A0A0C9YMK9_9AGAR</name>
<dbReference type="Proteomes" id="UP000054477">
    <property type="component" value="Unassembled WGS sequence"/>
</dbReference>
<evidence type="ECO:0000313" key="3">
    <source>
        <dbReference type="Proteomes" id="UP000054477"/>
    </source>
</evidence>
<reference evidence="3" key="2">
    <citation type="submission" date="2015-01" db="EMBL/GenBank/DDBJ databases">
        <title>Evolutionary Origins and Diversification of the Mycorrhizal Mutualists.</title>
        <authorList>
            <consortium name="DOE Joint Genome Institute"/>
            <consortium name="Mycorrhizal Genomics Consortium"/>
            <person name="Kohler A."/>
            <person name="Kuo A."/>
            <person name="Nagy L.G."/>
            <person name="Floudas D."/>
            <person name="Copeland A."/>
            <person name="Barry K.W."/>
            <person name="Cichocki N."/>
            <person name="Veneault-Fourrey C."/>
            <person name="LaButti K."/>
            <person name="Lindquist E.A."/>
            <person name="Lipzen A."/>
            <person name="Lundell T."/>
            <person name="Morin E."/>
            <person name="Murat C."/>
            <person name="Riley R."/>
            <person name="Ohm R."/>
            <person name="Sun H."/>
            <person name="Tunlid A."/>
            <person name="Henrissat B."/>
            <person name="Grigoriev I.V."/>
            <person name="Hibbett D.S."/>
            <person name="Martin F."/>
        </authorList>
    </citation>
    <scope>NUCLEOTIDE SEQUENCE [LARGE SCALE GENOMIC DNA]</scope>
    <source>
        <strain evidence="3">LaAM-08-1</strain>
    </source>
</reference>
<dbReference type="EMBL" id="KN838539">
    <property type="protein sequence ID" value="KIK09213.1"/>
    <property type="molecule type" value="Genomic_DNA"/>
</dbReference>
<gene>
    <name evidence="2" type="ORF">K443DRAFT_671697</name>
</gene>
<accession>A0A0C9YMK9</accession>
<sequence length="307" mass="35072">MSTGPAQPAPPQQQQQRVRKPPFADWPTIKILTPPQGRFSPKIDEWCLTYCSQTVSGRIHSKEPNCHSLCIRKVFPHEVRNVISYKKHRNVDTEGKAKYPLPAEGQSVNIPRYLGGKAADDAEGQPKVVPGETKYWDEGWYLWTSNGRSAALQKTNAMMLDLERQQQLVAQQEQRREVWQDYQEHLKQAGSEGGEQNQSNGGKWWGPIVPPKAIPDTSLQSLLIPLPPEFPPFWDRINKLLAPSHQVMGILRDSVASGEQKEFAQRIWEKAWTDEPLLLATRSFRSAYERWKERDTADEDDDKKGSH</sequence>
<feature type="region of interest" description="Disordered" evidence="1">
    <location>
        <begin position="1"/>
        <end position="25"/>
    </location>
</feature>